<sequence>MSSIRILAAGLAAAALAGCAIPNERAVPDEVTFVGSRLSVYFSNGMQCHSDGVVGSASGSFDRCPIPARYDVTIHSGTLLPAGLAEPFADIVVTMPDGRWKLFKTPESRNWTARSADAGGL</sequence>
<evidence type="ECO:0000313" key="2">
    <source>
        <dbReference type="EMBL" id="TKW65846.1"/>
    </source>
</evidence>
<name>A0A533I2G9_PARDE</name>
<organism evidence="2 3">
    <name type="scientific">Paracoccus denitrificans</name>
    <dbReference type="NCBI Taxonomy" id="266"/>
    <lineage>
        <taxon>Bacteria</taxon>
        <taxon>Pseudomonadati</taxon>
        <taxon>Pseudomonadota</taxon>
        <taxon>Alphaproteobacteria</taxon>
        <taxon>Rhodobacterales</taxon>
        <taxon>Paracoccaceae</taxon>
        <taxon>Paracoccus</taxon>
    </lineage>
</organism>
<gene>
    <name evidence="2" type="ORF">DI616_13310</name>
</gene>
<proteinExistence type="predicted"/>
<evidence type="ECO:0000313" key="3">
    <source>
        <dbReference type="Proteomes" id="UP000315344"/>
    </source>
</evidence>
<comment type="caution">
    <text evidence="2">The sequence shown here is derived from an EMBL/GenBank/DDBJ whole genome shotgun (WGS) entry which is preliminary data.</text>
</comment>
<dbReference type="Proteomes" id="UP000315344">
    <property type="component" value="Unassembled WGS sequence"/>
</dbReference>
<keyword evidence="1" id="KW-0732">Signal</keyword>
<evidence type="ECO:0008006" key="4">
    <source>
        <dbReference type="Google" id="ProtNLM"/>
    </source>
</evidence>
<accession>A0A533I2G9</accession>
<dbReference type="AlphaFoldDB" id="A0A533I2G9"/>
<reference evidence="2 3" key="1">
    <citation type="journal article" date="2017" name="Nat. Commun.">
        <title>In situ click chemistry generation of cyclooxygenase-2 inhibitors.</title>
        <authorList>
            <person name="Bhardwaj A."/>
            <person name="Kaur J."/>
            <person name="Wuest M."/>
            <person name="Wuest F."/>
        </authorList>
    </citation>
    <scope>NUCLEOTIDE SEQUENCE [LARGE SCALE GENOMIC DNA]</scope>
    <source>
        <strain evidence="2">S2_012_000_R3_94</strain>
    </source>
</reference>
<feature type="signal peptide" evidence="1">
    <location>
        <begin position="1"/>
        <end position="17"/>
    </location>
</feature>
<feature type="chain" id="PRO_5021963479" description="Lipoprotein" evidence="1">
    <location>
        <begin position="18"/>
        <end position="121"/>
    </location>
</feature>
<dbReference type="PROSITE" id="PS51257">
    <property type="entry name" value="PROKAR_LIPOPROTEIN"/>
    <property type="match status" value="1"/>
</dbReference>
<dbReference type="EMBL" id="VAFL01000010">
    <property type="protein sequence ID" value="TKW65846.1"/>
    <property type="molecule type" value="Genomic_DNA"/>
</dbReference>
<protein>
    <recommendedName>
        <fullName evidence="4">Lipoprotein</fullName>
    </recommendedName>
</protein>
<evidence type="ECO:0000256" key="1">
    <source>
        <dbReference type="SAM" id="SignalP"/>
    </source>
</evidence>